<dbReference type="KEGG" id="phet:94290222"/>
<proteinExistence type="predicted"/>
<dbReference type="Gene3D" id="2.130.10.10">
    <property type="entry name" value="YVTN repeat-like/Quinoprotein amine dehydrogenase"/>
    <property type="match status" value="1"/>
</dbReference>
<dbReference type="GO" id="GO:0000462">
    <property type="term" value="P:maturation of SSU-rRNA from tricistronic rRNA transcript (SSU-rRNA, 5.8S rRNA, LSU-rRNA)"/>
    <property type="evidence" value="ECO:0007669"/>
    <property type="project" value="TreeGrafter"/>
</dbReference>
<dbReference type="InterPro" id="IPR056551">
    <property type="entry name" value="Beta-prop_NOL10_N"/>
</dbReference>
<reference evidence="4 5" key="1">
    <citation type="submission" date="2021-02" db="EMBL/GenBank/DDBJ databases">
        <title>Porcisia hertigi Genome sequencing and assembly.</title>
        <authorList>
            <person name="Almutairi H."/>
            <person name="Gatherer D."/>
        </authorList>
    </citation>
    <scope>NUCLEOTIDE SEQUENCE [LARGE SCALE GENOMIC DNA]</scope>
    <source>
        <strain evidence="4 5">C119</strain>
    </source>
</reference>
<comment type="caution">
    <text evidence="4">The sequence shown here is derived from an EMBL/GenBank/DDBJ whole genome shotgun (WGS) entry which is preliminary data.</text>
</comment>
<feature type="region of interest" description="Disordered" evidence="1">
    <location>
        <begin position="469"/>
        <end position="494"/>
    </location>
</feature>
<evidence type="ECO:0000259" key="2">
    <source>
        <dbReference type="Pfam" id="PF23097"/>
    </source>
</evidence>
<dbReference type="Pfam" id="PF23097">
    <property type="entry name" value="NOL10_2nd"/>
    <property type="match status" value="1"/>
</dbReference>
<feature type="compositionally biased region" description="Polar residues" evidence="1">
    <location>
        <begin position="623"/>
        <end position="633"/>
    </location>
</feature>
<evidence type="ECO:0008006" key="6">
    <source>
        <dbReference type="Google" id="ProtNLM"/>
    </source>
</evidence>
<feature type="compositionally biased region" description="Basic and acidic residues" evidence="1">
    <location>
        <begin position="683"/>
        <end position="693"/>
    </location>
</feature>
<dbReference type="PANTHER" id="PTHR14927">
    <property type="entry name" value="NUCLEOLAR PROTEIN 10"/>
    <property type="match status" value="1"/>
</dbReference>
<name>A0A836HL98_9TRYP</name>
<dbReference type="InterPro" id="IPR040382">
    <property type="entry name" value="NOL10/Enp2"/>
</dbReference>
<dbReference type="RefSeq" id="XP_067756329.1">
    <property type="nucleotide sequence ID" value="XM_067900145.1"/>
</dbReference>
<dbReference type="GeneID" id="94290222"/>
<dbReference type="Proteomes" id="UP000674318">
    <property type="component" value="Unassembled WGS sequence"/>
</dbReference>
<dbReference type="InterPro" id="IPR015943">
    <property type="entry name" value="WD40/YVTN_repeat-like_dom_sf"/>
</dbReference>
<feature type="compositionally biased region" description="Low complexity" evidence="1">
    <location>
        <begin position="483"/>
        <end position="494"/>
    </location>
</feature>
<dbReference type="InterPro" id="IPR056550">
    <property type="entry name" value="NOL10_2nd"/>
</dbReference>
<evidence type="ECO:0000259" key="3">
    <source>
        <dbReference type="Pfam" id="PF23098"/>
    </source>
</evidence>
<dbReference type="SUPFAM" id="SSF50969">
    <property type="entry name" value="YVTN repeat-like/Quinoprotein amine dehydrogenase"/>
    <property type="match status" value="1"/>
</dbReference>
<accession>A0A836HL98</accession>
<dbReference type="EMBL" id="JAFJZO010000026">
    <property type="protein sequence ID" value="KAG5501882.1"/>
    <property type="molecule type" value="Genomic_DNA"/>
</dbReference>
<dbReference type="InterPro" id="IPR011044">
    <property type="entry name" value="Quino_amine_DH_bsu"/>
</dbReference>
<feature type="region of interest" description="Disordered" evidence="1">
    <location>
        <begin position="671"/>
        <end position="699"/>
    </location>
</feature>
<dbReference type="GO" id="GO:0030686">
    <property type="term" value="C:90S preribosome"/>
    <property type="evidence" value="ECO:0007669"/>
    <property type="project" value="TreeGrafter"/>
</dbReference>
<dbReference type="PANTHER" id="PTHR14927:SF0">
    <property type="entry name" value="NUCLEOLAR PROTEIN 10"/>
    <property type="match status" value="1"/>
</dbReference>
<evidence type="ECO:0000256" key="1">
    <source>
        <dbReference type="SAM" id="MobiDB-lite"/>
    </source>
</evidence>
<sequence>MQVSLHNTVKTYNLTAGKSLPEWLSERRKNKRAVAGQENRVELLHDLEFTHCARCIFRCANGTHLFAAGDYPYRLKCFDVNDLSMKFSFNADMNILSGVCLSPDYRKFALRGEGRQITIHHTSAIVDRVRVPHLQRSLTYNPFQAELLSSGVSPEVYRINLETGAFVEGYQTSSVDGVNHVEVFGRRGPVSGVVLTAGCDGTIEAWDSRVGTAVARVQVAGSGSSSGIDVQCEVRHISTEESGGLLFTCGLESGEVLLYDVRLQKPLLVKDHMNSLPIVKTYFFNGKSTATGEASYVLSADTRSVKVWNKYDGTNFTTIDAPADITDFTLFKSQHNMVAPYECDDSGVVAICCDVPRVQVHFIPQLGPAPRWASFLEVMTEELEEKEATTVYDDFTFISKEEMDALGIAAEDLAGGKVRPVMHGAFIENRLYRELHAVVDPTAFNNYVASKAKERHSKRWSDRISRFRRTKEDGDADDDDAEVNGGAAGAAKGTSALAAAKADPRFARAFDPATGRAASSFALDRRNPEYAKLLQTIDERHAKAAVRRERYEADMFSVVPDVGGEDEAAGYENGGARAKPGAGQRDTGKNSASASATEVDEDEDARHHLRGVQSSGRAKRCTPQEQHADQSAKTSKRRPAKTTKAPTHSAEKQVTMFEVSRKDTDVFLRNDKQVHAMRKKSRAERLTLGERLKNMGSRK</sequence>
<protein>
    <recommendedName>
        <fullName evidence="6">NUC153 domain-containing protein</fullName>
    </recommendedName>
</protein>
<dbReference type="AlphaFoldDB" id="A0A836HL98"/>
<dbReference type="GO" id="GO:0032040">
    <property type="term" value="C:small-subunit processome"/>
    <property type="evidence" value="ECO:0007669"/>
    <property type="project" value="TreeGrafter"/>
</dbReference>
<feature type="region of interest" description="Disordered" evidence="1">
    <location>
        <begin position="562"/>
        <end position="653"/>
    </location>
</feature>
<evidence type="ECO:0000313" key="4">
    <source>
        <dbReference type="EMBL" id="KAG5501882.1"/>
    </source>
</evidence>
<keyword evidence="5" id="KW-1185">Reference proteome</keyword>
<gene>
    <name evidence="4" type="ORF">JKF63_04152</name>
</gene>
<feature type="domain" description="Nucleolar protein 10-like N-terminal" evidence="3">
    <location>
        <begin position="1"/>
        <end position="390"/>
    </location>
</feature>
<feature type="domain" description="Nucleolar protein 10-like second" evidence="2">
    <location>
        <begin position="391"/>
        <end position="440"/>
    </location>
</feature>
<dbReference type="OrthoDB" id="273340at2759"/>
<organism evidence="4 5">
    <name type="scientific">Porcisia hertigi</name>
    <dbReference type="NCBI Taxonomy" id="2761500"/>
    <lineage>
        <taxon>Eukaryota</taxon>
        <taxon>Discoba</taxon>
        <taxon>Euglenozoa</taxon>
        <taxon>Kinetoplastea</taxon>
        <taxon>Metakinetoplastina</taxon>
        <taxon>Trypanosomatida</taxon>
        <taxon>Trypanosomatidae</taxon>
        <taxon>Leishmaniinae</taxon>
        <taxon>Porcisia</taxon>
    </lineage>
</organism>
<evidence type="ECO:0000313" key="5">
    <source>
        <dbReference type="Proteomes" id="UP000674318"/>
    </source>
</evidence>
<dbReference type="Pfam" id="PF23098">
    <property type="entry name" value="Beta-prop_NOL10_N"/>
    <property type="match status" value="1"/>
</dbReference>